<organism evidence="2 3">
    <name type="scientific">Cylindrodendrum hubeiense</name>
    <dbReference type="NCBI Taxonomy" id="595255"/>
    <lineage>
        <taxon>Eukaryota</taxon>
        <taxon>Fungi</taxon>
        <taxon>Dikarya</taxon>
        <taxon>Ascomycota</taxon>
        <taxon>Pezizomycotina</taxon>
        <taxon>Sordariomycetes</taxon>
        <taxon>Hypocreomycetidae</taxon>
        <taxon>Hypocreales</taxon>
        <taxon>Nectriaceae</taxon>
        <taxon>Cylindrodendrum</taxon>
    </lineage>
</organism>
<dbReference type="InterPro" id="IPR021851">
    <property type="entry name" value="DUF3455"/>
</dbReference>
<accession>A0A9P5LAZ2</accession>
<keyword evidence="3" id="KW-1185">Reference proteome</keyword>
<sequence length="258" mass="26405">MQLSTVLVAVLAAAASAAPTAPKVIIHDARSAVDSLGSLSGYFNTLAAKALAAKIANKSAICDLSKASMPLAPEALPVPSSGLSLRHVAVGRGTQNYTCDTSNPSSAPTAAGAVATLFNASCVAALYPDLLETIPGMAVHFDISAAQQLGPTGLVESGVHYFTNATTPFFNVQTLGQEIGQAPCRKNSTSPAPSGAAVGQQGEAAVPWLQLTTRDGATGGMKEVYRLTTAGGTAPATCEGLDETFQVEYAAVYWFWAE</sequence>
<dbReference type="PANTHER" id="PTHR35567:SF1">
    <property type="entry name" value="CONSERVED FUNGAL PROTEIN (AFU_ORTHOLOGUE AFUA_1G14230)"/>
    <property type="match status" value="1"/>
</dbReference>
<reference evidence="2" key="1">
    <citation type="submission" date="2020-03" db="EMBL/GenBank/DDBJ databases">
        <title>Draft Genome Sequence of Cylindrodendrum hubeiense.</title>
        <authorList>
            <person name="Buettner E."/>
            <person name="Kellner H."/>
        </authorList>
    </citation>
    <scope>NUCLEOTIDE SEQUENCE</scope>
    <source>
        <strain evidence="2">IHI 201604</strain>
    </source>
</reference>
<dbReference type="EMBL" id="JAANBB010000468">
    <property type="protein sequence ID" value="KAF7542229.1"/>
    <property type="molecule type" value="Genomic_DNA"/>
</dbReference>
<gene>
    <name evidence="2" type="ORF">G7Z17_g11769</name>
</gene>
<dbReference type="Pfam" id="PF11937">
    <property type="entry name" value="DUF3455"/>
    <property type="match status" value="1"/>
</dbReference>
<keyword evidence="1" id="KW-0732">Signal</keyword>
<dbReference type="OrthoDB" id="1859733at2759"/>
<evidence type="ECO:0000313" key="3">
    <source>
        <dbReference type="Proteomes" id="UP000722485"/>
    </source>
</evidence>
<feature type="chain" id="PRO_5040481341" description="Malate dehydrogenase" evidence="1">
    <location>
        <begin position="18"/>
        <end position="258"/>
    </location>
</feature>
<dbReference type="PANTHER" id="PTHR35567">
    <property type="entry name" value="MALATE DEHYDROGENASE (AFU_ORTHOLOGUE AFUA_2G13800)"/>
    <property type="match status" value="1"/>
</dbReference>
<comment type="caution">
    <text evidence="2">The sequence shown here is derived from an EMBL/GenBank/DDBJ whole genome shotgun (WGS) entry which is preliminary data.</text>
</comment>
<dbReference type="Proteomes" id="UP000722485">
    <property type="component" value="Unassembled WGS sequence"/>
</dbReference>
<protein>
    <recommendedName>
        <fullName evidence="4">Malate dehydrogenase</fullName>
    </recommendedName>
</protein>
<evidence type="ECO:0000313" key="2">
    <source>
        <dbReference type="EMBL" id="KAF7542229.1"/>
    </source>
</evidence>
<proteinExistence type="predicted"/>
<evidence type="ECO:0000256" key="1">
    <source>
        <dbReference type="SAM" id="SignalP"/>
    </source>
</evidence>
<feature type="signal peptide" evidence="1">
    <location>
        <begin position="1"/>
        <end position="17"/>
    </location>
</feature>
<dbReference type="AlphaFoldDB" id="A0A9P5LAZ2"/>
<name>A0A9P5LAZ2_9HYPO</name>
<evidence type="ECO:0008006" key="4">
    <source>
        <dbReference type="Google" id="ProtNLM"/>
    </source>
</evidence>